<protein>
    <submittedName>
        <fullName evidence="1">Uncharacterized protein</fullName>
    </submittedName>
</protein>
<evidence type="ECO:0000313" key="1">
    <source>
        <dbReference type="EMBL" id="VBB69820.1"/>
    </source>
</evidence>
<dbReference type="AlphaFoldDB" id="A0A484H832"/>
<proteinExistence type="predicted"/>
<reference evidence="1" key="1">
    <citation type="submission" date="2018-10" db="EMBL/GenBank/DDBJ databases">
        <authorList>
            <person name="Gruber-Vodicka H."/>
            <person name="Jaeckle O."/>
        </authorList>
    </citation>
    <scope>NUCLEOTIDE SEQUENCE</scope>
</reference>
<dbReference type="EMBL" id="LR026963">
    <property type="protein sequence ID" value="VBB69820.1"/>
    <property type="molecule type" value="Genomic_DNA"/>
</dbReference>
<accession>A0A484H832</accession>
<gene>
    <name evidence="1" type="ORF">RIEGSTA812A_PEG_1293</name>
</gene>
<organism evidence="1">
    <name type="scientific">invertebrate metagenome</name>
    <dbReference type="NCBI Taxonomy" id="1711999"/>
    <lineage>
        <taxon>unclassified sequences</taxon>
        <taxon>metagenomes</taxon>
        <taxon>organismal metagenomes</taxon>
    </lineage>
</organism>
<name>A0A484H832_9ZZZZ</name>
<sequence length="39" mass="4301">MHSFLQSAAESGSIALKELNPVSNEKYAGFLSDTYIMIH</sequence>